<organism evidence="2 3">
    <name type="scientific">Eumeta variegata</name>
    <name type="common">Bagworm moth</name>
    <name type="synonym">Eumeta japonica</name>
    <dbReference type="NCBI Taxonomy" id="151549"/>
    <lineage>
        <taxon>Eukaryota</taxon>
        <taxon>Metazoa</taxon>
        <taxon>Ecdysozoa</taxon>
        <taxon>Arthropoda</taxon>
        <taxon>Hexapoda</taxon>
        <taxon>Insecta</taxon>
        <taxon>Pterygota</taxon>
        <taxon>Neoptera</taxon>
        <taxon>Endopterygota</taxon>
        <taxon>Lepidoptera</taxon>
        <taxon>Glossata</taxon>
        <taxon>Ditrysia</taxon>
        <taxon>Tineoidea</taxon>
        <taxon>Psychidae</taxon>
        <taxon>Oiketicinae</taxon>
        <taxon>Eumeta</taxon>
    </lineage>
</organism>
<comment type="caution">
    <text evidence="2">The sequence shown here is derived from an EMBL/GenBank/DDBJ whole genome shotgun (WGS) entry which is preliminary data.</text>
</comment>
<dbReference type="EMBL" id="BGZK01000574">
    <property type="protein sequence ID" value="GBP51098.1"/>
    <property type="molecule type" value="Genomic_DNA"/>
</dbReference>
<accession>A0A4C1WI66</accession>
<feature type="region of interest" description="Disordered" evidence="1">
    <location>
        <begin position="1"/>
        <end position="43"/>
    </location>
</feature>
<gene>
    <name evidence="2" type="ORF">EVAR_31822_1</name>
</gene>
<name>A0A4C1WI66_EUMVA</name>
<sequence>MARLVSSAAQGLRYQKDSDPANDGFTRQQHTGVDPVTMSRSTARTTDQIRGLGTQASTHVHGTDCAAPSNNRSQKKELLGNKVYDAVYKPY</sequence>
<evidence type="ECO:0000313" key="3">
    <source>
        <dbReference type="Proteomes" id="UP000299102"/>
    </source>
</evidence>
<proteinExistence type="predicted"/>
<reference evidence="2 3" key="1">
    <citation type="journal article" date="2019" name="Commun. Biol.">
        <title>The bagworm genome reveals a unique fibroin gene that provides high tensile strength.</title>
        <authorList>
            <person name="Kono N."/>
            <person name="Nakamura H."/>
            <person name="Ohtoshi R."/>
            <person name="Tomita M."/>
            <person name="Numata K."/>
            <person name="Arakawa K."/>
        </authorList>
    </citation>
    <scope>NUCLEOTIDE SEQUENCE [LARGE SCALE GENOMIC DNA]</scope>
</reference>
<dbReference type="AlphaFoldDB" id="A0A4C1WI66"/>
<protein>
    <submittedName>
        <fullName evidence="2">Uncharacterized protein</fullName>
    </submittedName>
</protein>
<dbReference type="Proteomes" id="UP000299102">
    <property type="component" value="Unassembled WGS sequence"/>
</dbReference>
<evidence type="ECO:0000313" key="2">
    <source>
        <dbReference type="EMBL" id="GBP51098.1"/>
    </source>
</evidence>
<keyword evidence="3" id="KW-1185">Reference proteome</keyword>
<evidence type="ECO:0000256" key="1">
    <source>
        <dbReference type="SAM" id="MobiDB-lite"/>
    </source>
</evidence>